<evidence type="ECO:0000256" key="1">
    <source>
        <dbReference type="SAM" id="SignalP"/>
    </source>
</evidence>
<comment type="caution">
    <text evidence="2">The sequence shown here is derived from an EMBL/GenBank/DDBJ whole genome shotgun (WGS) entry which is preliminary data.</text>
</comment>
<protein>
    <submittedName>
        <fullName evidence="2">DUF1036 domain-containing protein</fullName>
    </submittedName>
</protein>
<dbReference type="Pfam" id="PF06282">
    <property type="entry name" value="DUF1036"/>
    <property type="match status" value="1"/>
</dbReference>
<dbReference type="EMBL" id="JAGFNY010000001">
    <property type="protein sequence ID" value="MBW7569450.1"/>
    <property type="molecule type" value="Genomic_DNA"/>
</dbReference>
<feature type="chain" id="PRO_5047291619" evidence="1">
    <location>
        <begin position="21"/>
        <end position="132"/>
    </location>
</feature>
<evidence type="ECO:0000313" key="3">
    <source>
        <dbReference type="Proteomes" id="UP000731465"/>
    </source>
</evidence>
<accession>A0ABS7DF09</accession>
<dbReference type="RefSeq" id="WP_219935982.1">
    <property type="nucleotide sequence ID" value="NZ_JAGFNY010000001.1"/>
</dbReference>
<reference evidence="2 3" key="1">
    <citation type="submission" date="2021-03" db="EMBL/GenBank/DDBJ databases">
        <title>Succinivibrio sp. nov. isolated from feces of cow.</title>
        <authorList>
            <person name="Choi J.-Y."/>
        </authorList>
    </citation>
    <scope>NUCLEOTIDE SEQUENCE [LARGE SCALE GENOMIC DNA]</scope>
    <source>
        <strain evidence="2 3">AGMB01872</strain>
    </source>
</reference>
<evidence type="ECO:0000313" key="2">
    <source>
        <dbReference type="EMBL" id="MBW7569450.1"/>
    </source>
</evidence>
<name>A0ABS7DF09_9GAMM</name>
<keyword evidence="1" id="KW-0732">Signal</keyword>
<dbReference type="InterPro" id="IPR009380">
    <property type="entry name" value="DUF1036"/>
</dbReference>
<keyword evidence="3" id="KW-1185">Reference proteome</keyword>
<sequence length="132" mass="15112">MKKLFTAIMSVALAAQCAHSLELTIENQTDSTVVLAFSYLDNKHNDWVVDGWYNVNPKKTEKVNLDSKNDIYYLYSEFSNGKKLEGGKGSVNLYVDNRSFFYKQNKIPKTVQRKVSFVRARGNDGKAHIKIR</sequence>
<feature type="signal peptide" evidence="1">
    <location>
        <begin position="1"/>
        <end position="20"/>
    </location>
</feature>
<gene>
    <name evidence="2" type="ORF">J5V48_00880</name>
</gene>
<dbReference type="Proteomes" id="UP000731465">
    <property type="component" value="Unassembled WGS sequence"/>
</dbReference>
<organism evidence="2 3">
    <name type="scientific">Succinivibrio faecicola</name>
    <dbReference type="NCBI Taxonomy" id="2820300"/>
    <lineage>
        <taxon>Bacteria</taxon>
        <taxon>Pseudomonadati</taxon>
        <taxon>Pseudomonadota</taxon>
        <taxon>Gammaproteobacteria</taxon>
        <taxon>Aeromonadales</taxon>
        <taxon>Succinivibrionaceae</taxon>
        <taxon>Succinivibrio</taxon>
    </lineage>
</organism>
<proteinExistence type="predicted"/>